<name>A0AAE2JRF9_ENTCL</name>
<accession>A0AAE2JRF9</accession>
<comment type="caution">
    <text evidence="1">The sequence shown here is derived from an EMBL/GenBank/DDBJ whole genome shotgun (WGS) entry which is preliminary data.</text>
</comment>
<sequence length="121" mass="13749">MVHSRVSKHVHQRARSTGFFIPRAKDQRTDTAVHHRAGTHDAWLKRDVQRGVEQTVVLQYQPTLTKRHDFCVSGRIVATNRAVPPLSNHLVVMDKHRTHGHFSLVPGAPGKDERMAHPVFV</sequence>
<proteinExistence type="predicted"/>
<dbReference type="Proteomes" id="UP000033344">
    <property type="component" value="Unassembled WGS sequence"/>
</dbReference>
<evidence type="ECO:0000313" key="2">
    <source>
        <dbReference type="Proteomes" id="UP000033344"/>
    </source>
</evidence>
<protein>
    <submittedName>
        <fullName evidence="1">Uncharacterized protein</fullName>
    </submittedName>
</protein>
<evidence type="ECO:0000313" key="1">
    <source>
        <dbReference type="EMBL" id="KJM39576.1"/>
    </source>
</evidence>
<gene>
    <name evidence="1" type="ORF">SS44_08040</name>
</gene>
<reference evidence="1 2" key="1">
    <citation type="submission" date="2015-03" db="EMBL/GenBank/DDBJ databases">
        <authorList>
            <person name="McCorrison J."/>
            <person name="Sanka R."/>
            <person name="Adams M."/>
            <person name="Brinkac L."/>
            <person name="Nierman W."/>
            <person name="Sutton G."/>
            <person name="Nelson K."/>
            <person name="Kiedrowski L."/>
            <person name="Guerrero D."/>
            <person name="Bonomo R."/>
        </authorList>
    </citation>
    <scope>NUCLEOTIDE SEQUENCE [LARGE SCALE GENOMIC DNA]</scope>
    <source>
        <strain evidence="1 2">42324</strain>
    </source>
</reference>
<organism evidence="1 2">
    <name type="scientific">Enterobacter cloacae subsp. cloacae</name>
    <dbReference type="NCBI Taxonomy" id="336306"/>
    <lineage>
        <taxon>Bacteria</taxon>
        <taxon>Pseudomonadati</taxon>
        <taxon>Pseudomonadota</taxon>
        <taxon>Gammaproteobacteria</taxon>
        <taxon>Enterobacterales</taxon>
        <taxon>Enterobacteriaceae</taxon>
        <taxon>Enterobacter</taxon>
        <taxon>Enterobacter cloacae complex</taxon>
    </lineage>
</organism>
<dbReference type="AlphaFoldDB" id="A0AAE2JRF9"/>
<dbReference type="EMBL" id="JZYG01000009">
    <property type="protein sequence ID" value="KJM39576.1"/>
    <property type="molecule type" value="Genomic_DNA"/>
</dbReference>